<reference evidence="13 14" key="1">
    <citation type="submission" date="2019-09" db="EMBL/GenBank/DDBJ databases">
        <authorList>
            <person name="Chandra G."/>
            <person name="Truman W A."/>
        </authorList>
    </citation>
    <scope>NUCLEOTIDE SEQUENCE [LARGE SCALE GENOMIC DNA]</scope>
    <source>
        <strain evidence="13">PS662</strain>
    </source>
</reference>
<evidence type="ECO:0000256" key="3">
    <source>
        <dbReference type="ARBA" id="ARBA00010323"/>
    </source>
</evidence>
<dbReference type="AlphaFoldDB" id="A0A5E6VUX2"/>
<evidence type="ECO:0000313" key="14">
    <source>
        <dbReference type="Proteomes" id="UP000326953"/>
    </source>
</evidence>
<keyword evidence="10 11" id="KW-0012">Acyltransferase</keyword>
<dbReference type="PANTHER" id="PTHR13285">
    <property type="entry name" value="ACYLTRANSFERASE"/>
    <property type="match status" value="1"/>
</dbReference>
<dbReference type="InterPro" id="IPR024194">
    <property type="entry name" value="Ac/AlaTfrase_AlgI/DltB"/>
</dbReference>
<keyword evidence="4 11" id="KW-1003">Cell membrane</keyword>
<name>A0A5E6VUX2_PSEFL</name>
<comment type="similarity">
    <text evidence="3 11">Belongs to the membrane-bound acyltransferase family.</text>
</comment>
<keyword evidence="6 11" id="KW-0812">Transmembrane</keyword>
<evidence type="ECO:0000256" key="6">
    <source>
        <dbReference type="ARBA" id="ARBA00022692"/>
    </source>
</evidence>
<evidence type="ECO:0000256" key="1">
    <source>
        <dbReference type="ARBA" id="ARBA00004429"/>
    </source>
</evidence>
<dbReference type="Proteomes" id="UP000326953">
    <property type="component" value="Unassembled WGS sequence"/>
</dbReference>
<feature type="transmembrane region" description="Helical" evidence="12">
    <location>
        <begin position="364"/>
        <end position="381"/>
    </location>
</feature>
<protein>
    <recommendedName>
        <fullName evidence="11">Probable alginate O-acetylase</fullName>
        <ecNumber evidence="11">2.3.1.-</ecNumber>
    </recommendedName>
</protein>
<evidence type="ECO:0000256" key="9">
    <source>
        <dbReference type="ARBA" id="ARBA00023136"/>
    </source>
</evidence>
<evidence type="ECO:0000256" key="2">
    <source>
        <dbReference type="ARBA" id="ARBA00005182"/>
    </source>
</evidence>
<organism evidence="13 14">
    <name type="scientific">Pseudomonas fluorescens</name>
    <dbReference type="NCBI Taxonomy" id="294"/>
    <lineage>
        <taxon>Bacteria</taxon>
        <taxon>Pseudomonadati</taxon>
        <taxon>Pseudomonadota</taxon>
        <taxon>Gammaproteobacteria</taxon>
        <taxon>Pseudomonadales</taxon>
        <taxon>Pseudomonadaceae</taxon>
        <taxon>Pseudomonas</taxon>
    </lineage>
</organism>
<feature type="transmembrane region" description="Helical" evidence="12">
    <location>
        <begin position="52"/>
        <end position="68"/>
    </location>
</feature>
<dbReference type="Pfam" id="PF03062">
    <property type="entry name" value="MBOAT"/>
    <property type="match status" value="1"/>
</dbReference>
<dbReference type="PANTHER" id="PTHR13285:SF23">
    <property type="entry name" value="TEICHOIC ACID D-ALANYLTRANSFERASE"/>
    <property type="match status" value="1"/>
</dbReference>
<keyword evidence="11" id="KW-0997">Cell inner membrane</keyword>
<keyword evidence="7 11" id="KW-0016">Alginate biosynthesis</keyword>
<evidence type="ECO:0000256" key="12">
    <source>
        <dbReference type="SAM" id="Phobius"/>
    </source>
</evidence>
<dbReference type="InterPro" id="IPR004299">
    <property type="entry name" value="MBOAT_fam"/>
</dbReference>
<dbReference type="PIRSF" id="PIRSF500217">
    <property type="entry name" value="AlgI"/>
    <property type="match status" value="1"/>
</dbReference>
<feature type="transmembrane region" description="Helical" evidence="12">
    <location>
        <begin position="427"/>
        <end position="447"/>
    </location>
</feature>
<dbReference type="GO" id="GO:0016746">
    <property type="term" value="F:acyltransferase activity"/>
    <property type="evidence" value="ECO:0007669"/>
    <property type="project" value="UniProtKB-KW"/>
</dbReference>
<comment type="subcellular location">
    <subcellularLocation>
        <location evidence="1">Cell inner membrane</location>
        <topology evidence="1">Multi-pass membrane protein</topology>
    </subcellularLocation>
</comment>
<keyword evidence="5 11" id="KW-0808">Transferase</keyword>
<dbReference type="GO" id="GO:0005886">
    <property type="term" value="C:plasma membrane"/>
    <property type="evidence" value="ECO:0007669"/>
    <property type="project" value="UniProtKB-SubCell"/>
</dbReference>
<evidence type="ECO:0000256" key="10">
    <source>
        <dbReference type="ARBA" id="ARBA00023315"/>
    </source>
</evidence>
<evidence type="ECO:0000256" key="7">
    <source>
        <dbReference type="ARBA" id="ARBA00022841"/>
    </source>
</evidence>
<gene>
    <name evidence="13" type="primary">patA</name>
    <name evidence="13" type="ORF">PS662_04394</name>
</gene>
<comment type="pathway">
    <text evidence="2 11">Glycan biosynthesis; alginate biosynthesis.</text>
</comment>
<evidence type="ECO:0000313" key="13">
    <source>
        <dbReference type="EMBL" id="VVN21538.1"/>
    </source>
</evidence>
<accession>A0A5E6VUX2</accession>
<dbReference type="GO" id="GO:0042121">
    <property type="term" value="P:alginic acid biosynthetic process"/>
    <property type="evidence" value="ECO:0007669"/>
    <property type="project" value="UniProtKB-UniRule"/>
</dbReference>
<feature type="transmembrane region" description="Helical" evidence="12">
    <location>
        <begin position="116"/>
        <end position="137"/>
    </location>
</feature>
<dbReference type="EC" id="2.3.1.-" evidence="11"/>
<sequence>MLFNSYIFICVFLPLCLVAYYAASRFGPRPQVAILALASLIFYCGWDLRYLPLLLGSVLFNFIVGRAISKCLSKPKVAKLLLIAGISINLVILGYYKYADFFIENINEVFDSQFLALHIILPLGISFFTFTQTAFLVDAYKGKSDEPDFVQYLAFVTYFPHLIAGPILHHHETIPQFKRGTQLQACWIAPGLAMFAIGLFKKVVIADTFGAIARPIFAAYASGDQSLTGMDAWVGALSYTFQLYFDFSAYCDMAVGVSLMFGIYIPLNFNSPYKSRSIIEFWRRWHMTLSRYLRDYLYIALGGNRRGNYRRYINLMLTMLIGGLWHGAGWTFIIWGGLHGLYLMINHFWRTLFKSNSESLIGQWAGRILTFLCVVVAWVFFRSDSVASALSMLSAMASVPETLSPLVAKSVASIMVPQAAIDAGVSVSASYVAVATLIAGFVIVWGFRNAQELVFRKSPWDSALEDAPAPLEWTSRRILLPLSSAALLVGLAALIAAPPGEFLYFNF</sequence>
<dbReference type="UniPathway" id="UPA00286"/>
<feature type="transmembrane region" description="Helical" evidence="12">
    <location>
        <begin position="149"/>
        <end position="168"/>
    </location>
</feature>
<keyword evidence="9 11" id="KW-0472">Membrane</keyword>
<feature type="transmembrane region" description="Helical" evidence="12">
    <location>
        <begin position="247"/>
        <end position="267"/>
    </location>
</feature>
<feature type="transmembrane region" description="Helical" evidence="12">
    <location>
        <begin position="6"/>
        <end position="23"/>
    </location>
</feature>
<dbReference type="InterPro" id="IPR028362">
    <property type="entry name" value="AlgI"/>
</dbReference>
<feature type="transmembrane region" description="Helical" evidence="12">
    <location>
        <begin position="80"/>
        <end position="96"/>
    </location>
</feature>
<dbReference type="PIRSF" id="PIRSF016636">
    <property type="entry name" value="AlgI_DltB"/>
    <property type="match status" value="1"/>
</dbReference>
<dbReference type="OrthoDB" id="139172at2"/>
<feature type="transmembrane region" description="Helical" evidence="12">
    <location>
        <begin position="478"/>
        <end position="497"/>
    </location>
</feature>
<evidence type="ECO:0000256" key="11">
    <source>
        <dbReference type="PIRNR" id="PIRNR016636"/>
    </source>
</evidence>
<evidence type="ECO:0000256" key="4">
    <source>
        <dbReference type="ARBA" id="ARBA00022475"/>
    </source>
</evidence>
<proteinExistence type="inferred from homology"/>
<dbReference type="EMBL" id="CABVHK010000015">
    <property type="protein sequence ID" value="VVN21538.1"/>
    <property type="molecule type" value="Genomic_DNA"/>
</dbReference>
<feature type="transmembrane region" description="Helical" evidence="12">
    <location>
        <begin position="315"/>
        <end position="344"/>
    </location>
</feature>
<evidence type="ECO:0000256" key="5">
    <source>
        <dbReference type="ARBA" id="ARBA00022679"/>
    </source>
</evidence>
<dbReference type="InterPro" id="IPR051085">
    <property type="entry name" value="MB_O-acyltransferase"/>
</dbReference>
<evidence type="ECO:0000256" key="8">
    <source>
        <dbReference type="ARBA" id="ARBA00022989"/>
    </source>
</evidence>
<keyword evidence="8 12" id="KW-1133">Transmembrane helix</keyword>